<organism evidence="2 3">
    <name type="scientific">Commensalibacter communis</name>
    <dbReference type="NCBI Taxonomy" id="2972786"/>
    <lineage>
        <taxon>Bacteria</taxon>
        <taxon>Pseudomonadati</taxon>
        <taxon>Pseudomonadota</taxon>
        <taxon>Alphaproteobacteria</taxon>
        <taxon>Acetobacterales</taxon>
        <taxon>Acetobacteraceae</taxon>
    </lineage>
</organism>
<dbReference type="RefSeq" id="WP_340163359.1">
    <property type="nucleotide sequence ID" value="NZ_CAMXCM010000006.1"/>
</dbReference>
<evidence type="ECO:0000313" key="3">
    <source>
        <dbReference type="Proteomes" id="UP001154255"/>
    </source>
</evidence>
<sequence length="117" mass="13142">MVLIKGYGVNKSEEKAVKLYETAADKGNIESATYLSQLYFKGIDQIIPRDRNKFKQYYDQVCSEDQFDACLELKGSIMDECGSIYGADSILDPNSDIDPICRALFAPVLRIINGFVK</sequence>
<dbReference type="AlphaFoldDB" id="A0A9W4TQ53"/>
<evidence type="ECO:0000313" key="4">
    <source>
        <dbReference type="Proteomes" id="UP001154259"/>
    </source>
</evidence>
<dbReference type="Proteomes" id="UP001154255">
    <property type="component" value="Unassembled WGS sequence"/>
</dbReference>
<evidence type="ECO:0000313" key="1">
    <source>
        <dbReference type="EMBL" id="CAI3950666.1"/>
    </source>
</evidence>
<dbReference type="EMBL" id="CAMXCM010000006">
    <property type="protein sequence ID" value="CAI3952344.1"/>
    <property type="molecule type" value="Genomic_DNA"/>
</dbReference>
<gene>
    <name evidence="1" type="ORF">R53529_LOCUS1681</name>
    <name evidence="2" type="ORF">R53530_LOCUS1905</name>
</gene>
<comment type="caution">
    <text evidence="2">The sequence shown here is derived from an EMBL/GenBank/DDBJ whole genome shotgun (WGS) entry which is preliminary data.</text>
</comment>
<proteinExistence type="predicted"/>
<dbReference type="SUPFAM" id="SSF81901">
    <property type="entry name" value="HCP-like"/>
    <property type="match status" value="1"/>
</dbReference>
<accession>A0A9W4TQ53</accession>
<dbReference type="Proteomes" id="UP001154259">
    <property type="component" value="Unassembled WGS sequence"/>
</dbReference>
<evidence type="ECO:0008006" key="5">
    <source>
        <dbReference type="Google" id="ProtNLM"/>
    </source>
</evidence>
<name>A0A9W4TQ53_9PROT</name>
<protein>
    <recommendedName>
        <fullName evidence="5">Sel1 repeat-containing protein</fullName>
    </recommendedName>
</protein>
<dbReference type="Gene3D" id="1.25.40.10">
    <property type="entry name" value="Tetratricopeptide repeat domain"/>
    <property type="match status" value="1"/>
</dbReference>
<dbReference type="InterPro" id="IPR011990">
    <property type="entry name" value="TPR-like_helical_dom_sf"/>
</dbReference>
<evidence type="ECO:0000313" key="2">
    <source>
        <dbReference type="EMBL" id="CAI3952344.1"/>
    </source>
</evidence>
<keyword evidence="4" id="KW-1185">Reference proteome</keyword>
<reference evidence="2" key="1">
    <citation type="submission" date="2022-10" db="EMBL/GenBank/DDBJ databases">
        <authorList>
            <person name="Botero Cardona J."/>
        </authorList>
    </citation>
    <scope>NUCLEOTIDE SEQUENCE</scope>
    <source>
        <strain evidence="2">LMG 31819</strain>
        <strain evidence="1">R-53529</strain>
    </source>
</reference>
<dbReference type="EMBL" id="CAMXCS010000004">
    <property type="protein sequence ID" value="CAI3950666.1"/>
    <property type="molecule type" value="Genomic_DNA"/>
</dbReference>